<dbReference type="Gene3D" id="3.30.1360.120">
    <property type="entry name" value="Probable tRNA modification gtpase trme, domain 1"/>
    <property type="match status" value="1"/>
</dbReference>
<dbReference type="STRING" id="1470200.PL75_08535"/>
<keyword evidence="4" id="KW-1185">Reference proteome</keyword>
<dbReference type="PANTHER" id="PTHR22602:SF0">
    <property type="entry name" value="TRANSFERASE CAF17, MITOCHONDRIAL-RELATED"/>
    <property type="match status" value="1"/>
</dbReference>
<proteinExistence type="predicted"/>
<evidence type="ECO:0000313" key="3">
    <source>
        <dbReference type="EMBL" id="KLT72432.1"/>
    </source>
</evidence>
<comment type="caution">
    <text evidence="3">The sequence shown here is derived from an EMBL/GenBank/DDBJ whole genome shotgun (WGS) entry which is preliminary data.</text>
</comment>
<dbReference type="GO" id="GO:0016226">
    <property type="term" value="P:iron-sulfur cluster assembly"/>
    <property type="evidence" value="ECO:0007669"/>
    <property type="project" value="TreeGrafter"/>
</dbReference>
<dbReference type="InterPro" id="IPR045179">
    <property type="entry name" value="YgfZ/GcvT"/>
</dbReference>
<evidence type="ECO:0000256" key="1">
    <source>
        <dbReference type="ARBA" id="ARBA00022946"/>
    </source>
</evidence>
<dbReference type="PANTHER" id="PTHR22602">
    <property type="entry name" value="TRANSFERASE CAF17, MITOCHONDRIAL-RELATED"/>
    <property type="match status" value="1"/>
</dbReference>
<accession>A0A0J0YQP1</accession>
<organism evidence="3 4">
    <name type="scientific">Neisseria arctica</name>
    <dbReference type="NCBI Taxonomy" id="1470200"/>
    <lineage>
        <taxon>Bacteria</taxon>
        <taxon>Pseudomonadati</taxon>
        <taxon>Pseudomonadota</taxon>
        <taxon>Betaproteobacteria</taxon>
        <taxon>Neisseriales</taxon>
        <taxon>Neisseriaceae</taxon>
        <taxon>Neisseria</taxon>
    </lineage>
</organism>
<name>A0A0J0YQP1_9NEIS</name>
<keyword evidence="1" id="KW-0809">Transit peptide</keyword>
<evidence type="ECO:0000259" key="2">
    <source>
        <dbReference type="Pfam" id="PF01571"/>
    </source>
</evidence>
<dbReference type="Proteomes" id="UP000036027">
    <property type="component" value="Unassembled WGS sequence"/>
</dbReference>
<reference evidence="3 4" key="1">
    <citation type="submission" date="2014-11" db="EMBL/GenBank/DDBJ databases">
        <title>Genome of a novel goose pathogen.</title>
        <authorList>
            <person name="Hansen C.M."/>
            <person name="Hueffer K."/>
            <person name="Choi S.C."/>
        </authorList>
    </citation>
    <scope>NUCLEOTIDE SEQUENCE [LARGE SCALE GENOMIC DNA]</scope>
    <source>
        <strain evidence="3 4">KH1503</strain>
    </source>
</reference>
<sequence>MQTRLPFFGVVRVHGEDAAAFLHGQLSNDIQNLAAGQACYATYNTPKGRVIANMLVLNRGNDFLLVMAADLTEAVTKRLRMFVLRAKAVFEALPDEAVAAQLNDNAAPLPAQTPSLAFSAEEENGIWHITLPHQGRISIGNVSALPEYDAAAENAWNTHEIRSGYPWICAATSEAAVAQMLNQHTIGGVHFKKGCYPGQEIIARAQYRGQVKRGLAVLSSTTPEAAGITVHQSDEEAGIILNSALTAEGSINLAVIKHGAAQAALSDADGNPLHRQTLFFQTETD</sequence>
<dbReference type="PIRSF" id="PIRSF006487">
    <property type="entry name" value="GcvT"/>
    <property type="match status" value="1"/>
</dbReference>
<dbReference type="InterPro" id="IPR017703">
    <property type="entry name" value="YgfZ/GCV_T_CS"/>
</dbReference>
<dbReference type="SUPFAM" id="SSF103025">
    <property type="entry name" value="Folate-binding domain"/>
    <property type="match status" value="1"/>
</dbReference>
<protein>
    <submittedName>
        <fullName evidence="3">tRNA-modifying protein</fullName>
    </submittedName>
</protein>
<evidence type="ECO:0000313" key="4">
    <source>
        <dbReference type="Proteomes" id="UP000036027"/>
    </source>
</evidence>
<dbReference type="Pfam" id="PF01571">
    <property type="entry name" value="GCV_T"/>
    <property type="match status" value="1"/>
</dbReference>
<dbReference type="InterPro" id="IPR027266">
    <property type="entry name" value="TrmE/GcvT-like"/>
</dbReference>
<dbReference type="RefSeq" id="WP_047761508.1">
    <property type="nucleotide sequence ID" value="NZ_CP091510.1"/>
</dbReference>
<dbReference type="PATRIC" id="fig|1470200.3.peg.635"/>
<dbReference type="EMBL" id="JTDO01000013">
    <property type="protein sequence ID" value="KLT72432.1"/>
    <property type="molecule type" value="Genomic_DNA"/>
</dbReference>
<dbReference type="NCBIfam" id="TIGR03317">
    <property type="entry name" value="ygfZ_signature"/>
    <property type="match status" value="1"/>
</dbReference>
<dbReference type="AlphaFoldDB" id="A0A0J0YQP1"/>
<dbReference type="OrthoDB" id="9796287at2"/>
<feature type="domain" description="GCVT N-terminal" evidence="2">
    <location>
        <begin position="8"/>
        <end position="80"/>
    </location>
</feature>
<gene>
    <name evidence="3" type="ORF">PL75_08535</name>
</gene>
<dbReference type="InterPro" id="IPR006222">
    <property type="entry name" value="GCVT_N"/>
</dbReference>